<dbReference type="STRING" id="860235.AOZ06_30790"/>
<reference evidence="1 2" key="1">
    <citation type="submission" date="2015-07" db="EMBL/GenBank/DDBJ databases">
        <title>Genome sequencing of Kibdelosporangium phytohabitans.</title>
        <authorList>
            <person name="Qin S."/>
            <person name="Xing K."/>
        </authorList>
    </citation>
    <scope>NUCLEOTIDE SEQUENCE [LARGE SCALE GENOMIC DNA]</scope>
    <source>
        <strain evidence="1 2">KLBMP1111</strain>
    </source>
</reference>
<name>A0A0N9I8C4_9PSEU</name>
<sequence length="218" mass="24592">MYEKHLDALIRVRAEQRELHDGGMRAQLDDIEAELTYLRLRESTPRTVVEVGSLHGWSTTWILRALRDNGFGRLATFDIVDGARRDVPAGLADGRWTFVRGDVRDTVGAVPGDIDYLFVDAAHTARFARWYLAELFTRLRPGTPVSVHDVFHHARPLPFSEGAVVLKWLADQGITSFTAARAAAADVYERITRTRVRLGIAEPVHRGTANPMIFFRTR</sequence>
<dbReference type="AlphaFoldDB" id="A0A0N9I8C4"/>
<accession>A0A0N9I8C4</accession>
<keyword evidence="1" id="KW-0808">Transferase</keyword>
<dbReference type="GO" id="GO:0032259">
    <property type="term" value="P:methylation"/>
    <property type="evidence" value="ECO:0007669"/>
    <property type="project" value="UniProtKB-KW"/>
</dbReference>
<proteinExistence type="predicted"/>
<keyword evidence="1" id="KW-0489">Methyltransferase</keyword>
<dbReference type="KEGG" id="kphy:AOZ06_30790"/>
<evidence type="ECO:0000313" key="1">
    <source>
        <dbReference type="EMBL" id="ALG15178.1"/>
    </source>
</evidence>
<keyword evidence="2" id="KW-1185">Reference proteome</keyword>
<dbReference type="OrthoDB" id="9799672at2"/>
<gene>
    <name evidence="1" type="ORF">AOZ06_30790</name>
</gene>
<dbReference type="InterPro" id="IPR029063">
    <property type="entry name" value="SAM-dependent_MTases_sf"/>
</dbReference>
<protein>
    <submittedName>
        <fullName evidence="1">Methyltransferase</fullName>
    </submittedName>
</protein>
<dbReference type="Proteomes" id="UP000063699">
    <property type="component" value="Chromosome"/>
</dbReference>
<evidence type="ECO:0000313" key="2">
    <source>
        <dbReference type="Proteomes" id="UP000063699"/>
    </source>
</evidence>
<dbReference type="EMBL" id="CP012752">
    <property type="protein sequence ID" value="ALG15178.1"/>
    <property type="molecule type" value="Genomic_DNA"/>
</dbReference>
<organism evidence="1 2">
    <name type="scientific">Kibdelosporangium phytohabitans</name>
    <dbReference type="NCBI Taxonomy" id="860235"/>
    <lineage>
        <taxon>Bacteria</taxon>
        <taxon>Bacillati</taxon>
        <taxon>Actinomycetota</taxon>
        <taxon>Actinomycetes</taxon>
        <taxon>Pseudonocardiales</taxon>
        <taxon>Pseudonocardiaceae</taxon>
        <taxon>Kibdelosporangium</taxon>
    </lineage>
</organism>
<dbReference type="GO" id="GO:0008168">
    <property type="term" value="F:methyltransferase activity"/>
    <property type="evidence" value="ECO:0007669"/>
    <property type="project" value="UniProtKB-KW"/>
</dbReference>
<dbReference type="SUPFAM" id="SSF53335">
    <property type="entry name" value="S-adenosyl-L-methionine-dependent methyltransferases"/>
    <property type="match status" value="1"/>
</dbReference>
<dbReference type="Pfam" id="PF13578">
    <property type="entry name" value="Methyltransf_24"/>
    <property type="match status" value="1"/>
</dbReference>
<dbReference type="Gene3D" id="3.40.50.150">
    <property type="entry name" value="Vaccinia Virus protein VP39"/>
    <property type="match status" value="1"/>
</dbReference>